<protein>
    <submittedName>
        <fullName evidence="4">Uncharacterized protein</fullName>
    </submittedName>
</protein>
<dbReference type="GO" id="GO:0007018">
    <property type="term" value="P:microtubule-based movement"/>
    <property type="evidence" value="ECO:0007669"/>
    <property type="project" value="InterPro"/>
</dbReference>
<dbReference type="Proteomes" id="UP001460270">
    <property type="component" value="Unassembled WGS sequence"/>
</dbReference>
<dbReference type="InterPro" id="IPR042228">
    <property type="entry name" value="Dynein_linker_3"/>
</dbReference>
<feature type="domain" description="Dynein heavy chain hydrolytic ATP-binding dynein motor region" evidence="3">
    <location>
        <begin position="259"/>
        <end position="298"/>
    </location>
</feature>
<dbReference type="EMBL" id="JBBPFD010000020">
    <property type="protein sequence ID" value="KAK7883888.1"/>
    <property type="molecule type" value="Genomic_DNA"/>
</dbReference>
<evidence type="ECO:0000313" key="4">
    <source>
        <dbReference type="EMBL" id="KAK7883888.1"/>
    </source>
</evidence>
<dbReference type="GO" id="GO:0030286">
    <property type="term" value="C:dynein complex"/>
    <property type="evidence" value="ECO:0007669"/>
    <property type="project" value="InterPro"/>
</dbReference>
<feature type="domain" description="Dynein heavy chain linker" evidence="2">
    <location>
        <begin position="4"/>
        <end position="124"/>
    </location>
</feature>
<evidence type="ECO:0000259" key="3">
    <source>
        <dbReference type="Pfam" id="PF12774"/>
    </source>
</evidence>
<dbReference type="InterPro" id="IPR013602">
    <property type="entry name" value="Dynein_heavy_linker"/>
</dbReference>
<accession>A0AAW0MWD4</accession>
<evidence type="ECO:0000313" key="5">
    <source>
        <dbReference type="Proteomes" id="UP001460270"/>
    </source>
</evidence>
<keyword evidence="5" id="KW-1185">Reference proteome</keyword>
<evidence type="ECO:0000256" key="1">
    <source>
        <dbReference type="SAM" id="MobiDB-lite"/>
    </source>
</evidence>
<dbReference type="Gene3D" id="1.20.58.1120">
    <property type="match status" value="1"/>
</dbReference>
<dbReference type="Pfam" id="PF12774">
    <property type="entry name" value="AAA_6"/>
    <property type="match status" value="1"/>
</dbReference>
<dbReference type="Gene3D" id="3.20.180.20">
    <property type="entry name" value="Dynein heavy chain, N-terminal domain 2"/>
    <property type="match status" value="1"/>
</dbReference>
<reference evidence="5" key="1">
    <citation type="submission" date="2024-04" db="EMBL/GenBank/DDBJ databases">
        <title>Salinicola lusitanus LLJ914,a marine bacterium isolated from the Okinawa Trough.</title>
        <authorList>
            <person name="Li J."/>
        </authorList>
    </citation>
    <scope>NUCLEOTIDE SEQUENCE [LARGE SCALE GENOMIC DNA]</scope>
</reference>
<dbReference type="GO" id="GO:0051959">
    <property type="term" value="F:dynein light intermediate chain binding"/>
    <property type="evidence" value="ECO:0007669"/>
    <property type="project" value="InterPro"/>
</dbReference>
<dbReference type="GO" id="GO:0045505">
    <property type="term" value="F:dynein intermediate chain binding"/>
    <property type="evidence" value="ECO:0007669"/>
    <property type="project" value="InterPro"/>
</dbReference>
<dbReference type="FunFam" id="3.20.180.20:FF:000004">
    <property type="entry name" value="Dynein axonemal heavy chain 6"/>
    <property type="match status" value="1"/>
</dbReference>
<sequence>MSEAYLESKRVIFPRFYFLSNDELLKILAQTRNPQAVQPHLRKCFDSITRLEFALLPEKPPDHTEDDADSEQDTIYSKDILNMISPEGEKVSLTKGLKAQGNVEDWLCKVEEAMFVSLRRLSKAAIADYQIKSREEWVVAGHPSQVVLTISQMMWCRDMDACLEGDHDRFAALQQFEQTNIDRLNALAALVRGHLPSLHRNIITALITIDVHARDIVTDLVRQKVDTRSNFEWQRQLRYYWDIDLDNCVATMALSNYIYGYEYLGACPRLVITPLTDRCYLCLMGALQLDLGGPQQDQREQGKLKPPRIWPKP</sequence>
<dbReference type="GO" id="GO:0005524">
    <property type="term" value="F:ATP binding"/>
    <property type="evidence" value="ECO:0007669"/>
    <property type="project" value="InterPro"/>
</dbReference>
<dbReference type="InterPro" id="IPR026983">
    <property type="entry name" value="DHC"/>
</dbReference>
<feature type="region of interest" description="Disordered" evidence="1">
    <location>
        <begin position="293"/>
        <end position="313"/>
    </location>
</feature>
<name>A0AAW0MWD4_9GOBI</name>
<comment type="caution">
    <text evidence="4">The sequence shown here is derived from an EMBL/GenBank/DDBJ whole genome shotgun (WGS) entry which is preliminary data.</text>
</comment>
<dbReference type="Pfam" id="PF08393">
    <property type="entry name" value="DHC_N2"/>
    <property type="match status" value="1"/>
</dbReference>
<dbReference type="PANTHER" id="PTHR22878">
    <property type="entry name" value="DYNEIN HEAVY CHAIN 6, AXONEMAL-LIKE-RELATED"/>
    <property type="match status" value="1"/>
</dbReference>
<dbReference type="PANTHER" id="PTHR22878:SF67">
    <property type="entry name" value="DYNEIN AXONEMAL HEAVY CHAIN 6"/>
    <property type="match status" value="1"/>
</dbReference>
<dbReference type="FunFam" id="1.20.58.1120:FF:000011">
    <property type="entry name" value="Dynein, axonemal, heavy chain 6"/>
    <property type="match status" value="1"/>
</dbReference>
<dbReference type="InterPro" id="IPR035699">
    <property type="entry name" value="AAA_6"/>
</dbReference>
<organism evidence="4 5">
    <name type="scientific">Mugilogobius chulae</name>
    <name type="common">yellowstripe goby</name>
    <dbReference type="NCBI Taxonomy" id="88201"/>
    <lineage>
        <taxon>Eukaryota</taxon>
        <taxon>Metazoa</taxon>
        <taxon>Chordata</taxon>
        <taxon>Craniata</taxon>
        <taxon>Vertebrata</taxon>
        <taxon>Euteleostomi</taxon>
        <taxon>Actinopterygii</taxon>
        <taxon>Neopterygii</taxon>
        <taxon>Teleostei</taxon>
        <taxon>Neoteleostei</taxon>
        <taxon>Acanthomorphata</taxon>
        <taxon>Gobiaria</taxon>
        <taxon>Gobiiformes</taxon>
        <taxon>Gobioidei</taxon>
        <taxon>Gobiidae</taxon>
        <taxon>Gobionellinae</taxon>
        <taxon>Mugilogobius</taxon>
    </lineage>
</organism>
<proteinExistence type="predicted"/>
<gene>
    <name evidence="4" type="ORF">WMY93_027011</name>
</gene>
<evidence type="ECO:0000259" key="2">
    <source>
        <dbReference type="Pfam" id="PF08393"/>
    </source>
</evidence>
<dbReference type="AlphaFoldDB" id="A0AAW0MWD4"/>